<dbReference type="SMART" id="SM00421">
    <property type="entry name" value="HTH_LUXR"/>
    <property type="match status" value="1"/>
</dbReference>
<dbReference type="RefSeq" id="WP_395513588.1">
    <property type="nucleotide sequence ID" value="NZ_JBBDHD010000164.1"/>
</dbReference>
<feature type="domain" description="HTH luxR-type" evidence="4">
    <location>
        <begin position="857"/>
        <end position="922"/>
    </location>
</feature>
<dbReference type="CDD" id="cd06170">
    <property type="entry name" value="LuxR_C_like"/>
    <property type="match status" value="1"/>
</dbReference>
<protein>
    <submittedName>
        <fullName evidence="5">AAA family ATPase</fullName>
    </submittedName>
</protein>
<feature type="region of interest" description="Disordered" evidence="3">
    <location>
        <begin position="227"/>
        <end position="250"/>
    </location>
</feature>
<dbReference type="InterPro" id="IPR041664">
    <property type="entry name" value="AAA_16"/>
</dbReference>
<dbReference type="InterPro" id="IPR027417">
    <property type="entry name" value="P-loop_NTPase"/>
</dbReference>
<dbReference type="EMBL" id="JBBDHD010000164">
    <property type="protein sequence ID" value="MFH7599973.1"/>
    <property type="molecule type" value="Genomic_DNA"/>
</dbReference>
<dbReference type="Proteomes" id="UP001610631">
    <property type="component" value="Unassembled WGS sequence"/>
</dbReference>
<evidence type="ECO:0000256" key="1">
    <source>
        <dbReference type="ARBA" id="ARBA00022741"/>
    </source>
</evidence>
<sequence>MEPISAALVGREEERARLEAFVKSATGQALVLRGEAGVGKSALLDHAAALAAQEGRVVLRAAGVEAESALPYAGLHQFLHPLLAATARPEGDASRAEFDAAFGGAPGRPPSAMALGIAVLRLLTRSHARRPPLLVLDDGQWMDDASADVCGFVGRRLAGGPVKLLVAVRTDTASRWDTAALPELPVRPLSEEDAARLLDRRHPELDRRLRRLVLAQAQGNPLALLELPVQPTGRPGGLPDEDSAGPHGVPLSRRLQRMFDTRIASLDERVRAELLAGALDGAGTPGRADAVPGTRYVMRDADAAVAAGLLDIAPATGELVFRHPLVRSAVVQTATADQRRTAHLALARLHRGDLERRAAHLAAATAGPDEAVAGILEAAAASATRRGGALTAVTWLSRAAELSESPDDRSRRLAEAAFVAGHAARPGHAHRLARSGLAPGAAQPPGAVLAAAYQALYQDGDVRSTRAQVSAAIEGLRDAGGPAATRTETEEVLHRLVVLLLAISQYSGDRAVWESTRSLLASTGGPATDRARLYGDTWSDVNRHGAGRAEQLRRAAARLPEMEPWDAARLGVAAYHLDLLDTCRPHLQRVVDHEVETGAVAAGMVMLHLIMLDQTAVGEWDGAERTGQRVLDLAVGHGHHLFAAQSRAYLAHLAALRGRTDRARDLCAQVDAWARPRGLGFLTQLTESAAATAALGAGDHEAAYHHLAAITRPGAFRPYAYQAPRTLLDLVEAARHSGRAEQARAHALAARDAGLPDVSPRQALITYGALAMTARDEPEAAAMFARAQAHPDAARFPFELARIRLAHGIRLCHAQGRDEARHQLNRAEAEFERLGAAGWTERTRAALRATGAPLRASTARAASLTWQERRIADLAASGLTNKEIGRRMHLSPRTVSSHLYRAFPKLGITTRAALRDALTRGEALSRA</sequence>
<dbReference type="PROSITE" id="PS50043">
    <property type="entry name" value="HTH_LUXR_2"/>
    <property type="match status" value="1"/>
</dbReference>
<dbReference type="Pfam" id="PF00196">
    <property type="entry name" value="GerE"/>
    <property type="match status" value="1"/>
</dbReference>
<dbReference type="InterPro" id="IPR000792">
    <property type="entry name" value="Tscrpt_reg_LuxR_C"/>
</dbReference>
<comment type="caution">
    <text evidence="5">The sequence shown here is derived from an EMBL/GenBank/DDBJ whole genome shotgun (WGS) entry which is preliminary data.</text>
</comment>
<dbReference type="PANTHER" id="PTHR16305">
    <property type="entry name" value="TESTICULAR SOLUBLE ADENYLYL CYCLASE"/>
    <property type="match status" value="1"/>
</dbReference>
<dbReference type="Pfam" id="PF13191">
    <property type="entry name" value="AAA_16"/>
    <property type="match status" value="1"/>
</dbReference>
<dbReference type="PANTHER" id="PTHR16305:SF35">
    <property type="entry name" value="TRANSCRIPTIONAL ACTIVATOR DOMAIN"/>
    <property type="match status" value="1"/>
</dbReference>
<evidence type="ECO:0000313" key="6">
    <source>
        <dbReference type="Proteomes" id="UP001610631"/>
    </source>
</evidence>
<evidence type="ECO:0000313" key="5">
    <source>
        <dbReference type="EMBL" id="MFH7599973.1"/>
    </source>
</evidence>
<evidence type="ECO:0000256" key="3">
    <source>
        <dbReference type="SAM" id="MobiDB-lite"/>
    </source>
</evidence>
<gene>
    <name evidence="5" type="ORF">WDV06_33475</name>
</gene>
<keyword evidence="6" id="KW-1185">Reference proteome</keyword>
<reference evidence="5 6" key="1">
    <citation type="submission" date="2024-03" db="EMBL/GenBank/DDBJ databases">
        <title>Whole genome sequencing of Streptomyces racemochromogenes, to identify antimicrobial biosynthetic gene clusters.</title>
        <authorList>
            <person name="Suryawanshi P."/>
            <person name="Krishnaraj P.U."/>
            <person name="Arun Y.P."/>
            <person name="Suryawanshi M.P."/>
            <person name="Rakshit O."/>
        </authorList>
    </citation>
    <scope>NUCLEOTIDE SEQUENCE [LARGE SCALE GENOMIC DNA]</scope>
    <source>
        <strain evidence="5 6">AUDT626</strain>
    </source>
</reference>
<accession>A0ABW7PNG7</accession>
<organism evidence="5 6">
    <name type="scientific">Streptomyces racemochromogenes</name>
    <dbReference type="NCBI Taxonomy" id="67353"/>
    <lineage>
        <taxon>Bacteria</taxon>
        <taxon>Bacillati</taxon>
        <taxon>Actinomycetota</taxon>
        <taxon>Actinomycetes</taxon>
        <taxon>Kitasatosporales</taxon>
        <taxon>Streptomycetaceae</taxon>
        <taxon>Streptomyces</taxon>
    </lineage>
</organism>
<dbReference type="Gene3D" id="1.10.10.10">
    <property type="entry name" value="Winged helix-like DNA-binding domain superfamily/Winged helix DNA-binding domain"/>
    <property type="match status" value="1"/>
</dbReference>
<proteinExistence type="predicted"/>
<dbReference type="InterPro" id="IPR016032">
    <property type="entry name" value="Sig_transdc_resp-reg_C-effctor"/>
</dbReference>
<keyword evidence="1" id="KW-0547">Nucleotide-binding</keyword>
<dbReference type="SUPFAM" id="SSF52540">
    <property type="entry name" value="P-loop containing nucleoside triphosphate hydrolases"/>
    <property type="match status" value="1"/>
</dbReference>
<evidence type="ECO:0000259" key="4">
    <source>
        <dbReference type="PROSITE" id="PS50043"/>
    </source>
</evidence>
<dbReference type="SUPFAM" id="SSF46894">
    <property type="entry name" value="C-terminal effector domain of the bipartite response regulators"/>
    <property type="match status" value="1"/>
</dbReference>
<evidence type="ECO:0000256" key="2">
    <source>
        <dbReference type="ARBA" id="ARBA00022840"/>
    </source>
</evidence>
<dbReference type="PRINTS" id="PR00038">
    <property type="entry name" value="HTHLUXR"/>
</dbReference>
<name>A0ABW7PNG7_9ACTN</name>
<dbReference type="PROSITE" id="PS00622">
    <property type="entry name" value="HTH_LUXR_1"/>
    <property type="match status" value="1"/>
</dbReference>
<keyword evidence="2" id="KW-0067">ATP-binding</keyword>
<dbReference type="InterPro" id="IPR036388">
    <property type="entry name" value="WH-like_DNA-bd_sf"/>
</dbReference>